<reference evidence="2 3" key="1">
    <citation type="submission" date="2024-07" db="EMBL/GenBank/DDBJ databases">
        <authorList>
            <person name="Lee S."/>
            <person name="Kang M."/>
        </authorList>
    </citation>
    <scope>NUCLEOTIDE SEQUENCE [LARGE SCALE GENOMIC DNA]</scope>
    <source>
        <strain evidence="2 3">DS6</strain>
    </source>
</reference>
<dbReference type="InterPro" id="IPR037673">
    <property type="entry name" value="MSC/AndL"/>
</dbReference>
<comment type="caution">
    <text evidence="2">The sequence shown here is derived from an EMBL/GenBank/DDBJ whole genome shotgun (WGS) entry which is preliminary data.</text>
</comment>
<evidence type="ECO:0000313" key="2">
    <source>
        <dbReference type="EMBL" id="MEX0428048.1"/>
    </source>
</evidence>
<proteinExistence type="predicted"/>
<name>A0ABV3SYM6_9ACTN</name>
<keyword evidence="1" id="KW-0812">Transmembrane</keyword>
<feature type="transmembrane region" description="Helical" evidence="1">
    <location>
        <begin position="58"/>
        <end position="84"/>
    </location>
</feature>
<dbReference type="Gene3D" id="1.10.1200.120">
    <property type="entry name" value="Large-conductance mechanosensitive channel, MscL, domain 1"/>
    <property type="match status" value="1"/>
</dbReference>
<dbReference type="InterPro" id="IPR036019">
    <property type="entry name" value="MscL_channel"/>
</dbReference>
<dbReference type="RefSeq" id="WP_367993996.1">
    <property type="nucleotide sequence ID" value="NZ_JBFPJR010000015.1"/>
</dbReference>
<dbReference type="Pfam" id="PF01741">
    <property type="entry name" value="MscL"/>
    <property type="match status" value="1"/>
</dbReference>
<dbReference type="EMBL" id="JBFPJR010000015">
    <property type="protein sequence ID" value="MEX0428048.1"/>
    <property type="molecule type" value="Genomic_DNA"/>
</dbReference>
<accession>A0ABV3SYM6</accession>
<organism evidence="2 3">
    <name type="scientific">Nocardioides eburneus</name>
    <dbReference type="NCBI Taxonomy" id="3231482"/>
    <lineage>
        <taxon>Bacteria</taxon>
        <taxon>Bacillati</taxon>
        <taxon>Actinomycetota</taxon>
        <taxon>Actinomycetes</taxon>
        <taxon>Propionibacteriales</taxon>
        <taxon>Nocardioidaceae</taxon>
        <taxon>Nocardioides</taxon>
    </lineage>
</organism>
<evidence type="ECO:0000256" key="1">
    <source>
        <dbReference type="SAM" id="Phobius"/>
    </source>
</evidence>
<keyword evidence="3" id="KW-1185">Reference proteome</keyword>
<gene>
    <name evidence="2" type="ORF">AB3X52_10495</name>
</gene>
<sequence length="122" mass="12867">MSGFKKFLLQGDLVSLAVAVVIGGAFATVVGAFVTIIMDIVGKAGGLQNGFANWIPGGVHVGAFIIAVITFVIIAAVVYFLVVVPYTKAKERFFPSPEPGPAEVDYLKEIRDLLAAQQGKTL</sequence>
<dbReference type="Proteomes" id="UP001556631">
    <property type="component" value="Unassembled WGS sequence"/>
</dbReference>
<evidence type="ECO:0000313" key="3">
    <source>
        <dbReference type="Proteomes" id="UP001556631"/>
    </source>
</evidence>
<keyword evidence="1" id="KW-1133">Transmembrane helix</keyword>
<feature type="transmembrane region" description="Helical" evidence="1">
    <location>
        <begin position="12"/>
        <end position="38"/>
    </location>
</feature>
<protein>
    <submittedName>
        <fullName evidence="2">MscL family protein</fullName>
    </submittedName>
</protein>
<dbReference type="SUPFAM" id="SSF81330">
    <property type="entry name" value="Gated mechanosensitive channel"/>
    <property type="match status" value="1"/>
</dbReference>
<keyword evidence="1" id="KW-0472">Membrane</keyword>